<proteinExistence type="predicted"/>
<dbReference type="AlphaFoldDB" id="A0A371GBM9"/>
<organism evidence="2 3">
    <name type="scientific">Mucuna pruriens</name>
    <name type="common">Velvet bean</name>
    <name type="synonym">Dolichos pruriens</name>
    <dbReference type="NCBI Taxonomy" id="157652"/>
    <lineage>
        <taxon>Eukaryota</taxon>
        <taxon>Viridiplantae</taxon>
        <taxon>Streptophyta</taxon>
        <taxon>Embryophyta</taxon>
        <taxon>Tracheophyta</taxon>
        <taxon>Spermatophyta</taxon>
        <taxon>Magnoliopsida</taxon>
        <taxon>eudicotyledons</taxon>
        <taxon>Gunneridae</taxon>
        <taxon>Pentapetalae</taxon>
        <taxon>rosids</taxon>
        <taxon>fabids</taxon>
        <taxon>Fabales</taxon>
        <taxon>Fabaceae</taxon>
        <taxon>Papilionoideae</taxon>
        <taxon>50 kb inversion clade</taxon>
        <taxon>NPAAA clade</taxon>
        <taxon>indigoferoid/millettioid clade</taxon>
        <taxon>Phaseoleae</taxon>
        <taxon>Mucuna</taxon>
    </lineage>
</organism>
<sequence length="269" mass="29504">MFSVYNFVDSIEGMSVLNVLNIAPTQLYHNNWGFIWAFELLSEDIGRAPSLGLTPSELKALRKKKAAQPSVAQVAFVAEIPVNPTNTTIPPITSFEVVPSVGDIVANTIYEPIIASPLVEFSQKKAREVIEIPFPSSKEKEKEGPLEGGSVDATSGPSSNWKVVLHGNPNNTSIWSCHFPLAEVVDQHLASPSDLEEVKVFGLPGGFKALEAYAIYSLVLAQTLKCRYGNLGCYAKKMREENSKLKMTLETIEGICKSLISWKTTCDRN</sequence>
<evidence type="ECO:0000256" key="1">
    <source>
        <dbReference type="SAM" id="MobiDB-lite"/>
    </source>
</evidence>
<comment type="caution">
    <text evidence="2">The sequence shown here is derived from an EMBL/GenBank/DDBJ whole genome shotgun (WGS) entry which is preliminary data.</text>
</comment>
<dbReference type="OrthoDB" id="1436780at2759"/>
<protein>
    <submittedName>
        <fullName evidence="2">Uncharacterized protein</fullName>
    </submittedName>
</protein>
<gene>
    <name evidence="2" type="ORF">CR513_30507</name>
</gene>
<evidence type="ECO:0000313" key="3">
    <source>
        <dbReference type="Proteomes" id="UP000257109"/>
    </source>
</evidence>
<evidence type="ECO:0000313" key="2">
    <source>
        <dbReference type="EMBL" id="RDX87957.1"/>
    </source>
</evidence>
<accession>A0A371GBM9</accession>
<keyword evidence="3" id="KW-1185">Reference proteome</keyword>
<reference evidence="2" key="1">
    <citation type="submission" date="2018-05" db="EMBL/GenBank/DDBJ databases">
        <title>Draft genome of Mucuna pruriens seed.</title>
        <authorList>
            <person name="Nnadi N.E."/>
            <person name="Vos R."/>
            <person name="Hasami M.H."/>
            <person name="Devisetty U.K."/>
            <person name="Aguiy J.C."/>
        </authorList>
    </citation>
    <scope>NUCLEOTIDE SEQUENCE [LARGE SCALE GENOMIC DNA]</scope>
    <source>
        <strain evidence="2">JCA_2017</strain>
    </source>
</reference>
<feature type="non-terminal residue" evidence="2">
    <location>
        <position position="1"/>
    </location>
</feature>
<name>A0A371GBM9_MUCPR</name>
<dbReference type="Proteomes" id="UP000257109">
    <property type="component" value="Unassembled WGS sequence"/>
</dbReference>
<feature type="region of interest" description="Disordered" evidence="1">
    <location>
        <begin position="137"/>
        <end position="156"/>
    </location>
</feature>
<dbReference type="EMBL" id="QJKJ01006086">
    <property type="protein sequence ID" value="RDX87957.1"/>
    <property type="molecule type" value="Genomic_DNA"/>
</dbReference>